<evidence type="ECO:0000259" key="1">
    <source>
        <dbReference type="Pfam" id="PF01728"/>
    </source>
</evidence>
<dbReference type="GO" id="GO:0005737">
    <property type="term" value="C:cytoplasm"/>
    <property type="evidence" value="ECO:0007669"/>
    <property type="project" value="TreeGrafter"/>
</dbReference>
<dbReference type="InterPro" id="IPR029063">
    <property type="entry name" value="SAM-dependent_MTases_sf"/>
</dbReference>
<proteinExistence type="predicted"/>
<dbReference type="InterPro" id="IPR050851">
    <property type="entry name" value="mRNA_Cap_2O-Ribose_MeTrfase"/>
</dbReference>
<accession>A0A6C0KPH6</accession>
<dbReference type="SUPFAM" id="SSF53335">
    <property type="entry name" value="S-adenosyl-L-methionine-dependent methyltransferases"/>
    <property type="match status" value="1"/>
</dbReference>
<dbReference type="GO" id="GO:0032259">
    <property type="term" value="P:methylation"/>
    <property type="evidence" value="ECO:0007669"/>
    <property type="project" value="InterPro"/>
</dbReference>
<dbReference type="GO" id="GO:0006370">
    <property type="term" value="P:7-methylguanosine mRNA capping"/>
    <property type="evidence" value="ECO:0007669"/>
    <property type="project" value="TreeGrafter"/>
</dbReference>
<dbReference type="GO" id="GO:0005634">
    <property type="term" value="C:nucleus"/>
    <property type="evidence" value="ECO:0007669"/>
    <property type="project" value="TreeGrafter"/>
</dbReference>
<dbReference type="AlphaFoldDB" id="A0A6C0KPH6"/>
<name>A0A6C0KPH6_9ZZZZ</name>
<feature type="domain" description="Ribosomal RNA methyltransferase FtsJ" evidence="1">
    <location>
        <begin position="101"/>
        <end position="309"/>
    </location>
</feature>
<dbReference type="PANTHER" id="PTHR16121">
    <property type="entry name" value="CAP-SPECIFIC MRNA (NUCLEOSIDE-2'-O-)-METHYLTRANSFERASE 1-RELATED"/>
    <property type="match status" value="1"/>
</dbReference>
<dbReference type="EMBL" id="MN740936">
    <property type="protein sequence ID" value="QHU18637.1"/>
    <property type="molecule type" value="Genomic_DNA"/>
</dbReference>
<organism evidence="2">
    <name type="scientific">viral metagenome</name>
    <dbReference type="NCBI Taxonomy" id="1070528"/>
    <lineage>
        <taxon>unclassified sequences</taxon>
        <taxon>metagenomes</taxon>
        <taxon>organismal metagenomes</taxon>
    </lineage>
</organism>
<dbReference type="PANTHER" id="PTHR16121:SF0">
    <property type="entry name" value="CAP-SPECIFIC MRNA (NUCLEOSIDE-2'-O-)-METHYLTRANSFERASE 1"/>
    <property type="match status" value="1"/>
</dbReference>
<protein>
    <recommendedName>
        <fullName evidence="1">Ribosomal RNA methyltransferase FtsJ domain-containing protein</fullName>
    </recommendedName>
</protein>
<dbReference type="GO" id="GO:0004483">
    <property type="term" value="F:methyltransferase cap1 activity"/>
    <property type="evidence" value="ECO:0007669"/>
    <property type="project" value="UniProtKB-ARBA"/>
</dbReference>
<reference evidence="2" key="1">
    <citation type="journal article" date="2020" name="Nature">
        <title>Giant virus diversity and host interactions through global metagenomics.</title>
        <authorList>
            <person name="Schulz F."/>
            <person name="Roux S."/>
            <person name="Paez-Espino D."/>
            <person name="Jungbluth S."/>
            <person name="Walsh D.A."/>
            <person name="Denef V.J."/>
            <person name="McMahon K.D."/>
            <person name="Konstantinidis K.T."/>
            <person name="Eloe-Fadrosh E.A."/>
            <person name="Kyrpides N.C."/>
            <person name="Woyke T."/>
        </authorList>
    </citation>
    <scope>NUCLEOTIDE SEQUENCE</scope>
    <source>
        <strain evidence="2">GVMAG-S-3300013006-158</strain>
    </source>
</reference>
<evidence type="ECO:0000313" key="2">
    <source>
        <dbReference type="EMBL" id="QHU18637.1"/>
    </source>
</evidence>
<dbReference type="Gene3D" id="3.40.50.12760">
    <property type="match status" value="1"/>
</dbReference>
<dbReference type="InterPro" id="IPR002877">
    <property type="entry name" value="RNA_MeTrfase_FtsJ_dom"/>
</dbReference>
<sequence length="421" mass="49552">MESRVHTSVITLFRDINLYRHRNAFELSHFELGSTQIEHIQSEEEKTLHEYRNRINEYEKKLTNGKNWEYYKKVINPFELVYTQKKYYNFPESVCTLKPLSRSYFKIMEMFDHIGFDNILRTNDTIKSAHVCEGPGGFIEALFDESAKIGKRIQASIAMTLKSKHTNVPGWKRATQFLSKNKNIKIIYGEDNTGDILKPCNQQYFIDYCTNVKYGGKVHLFTADGGFDFSFNYENQEKLIFPLLVASAKIGLEVLQRGGVFILKFFDFYHASNIDLIYFLSLHFEEWTLYKPAMSRPCNPEQYFIGKGFVGCSDKAMDVMRMWCSMLDNNQAMDRLLKIEYPNDFKQIIEQLRTQSFQSQIEYLELVFSLIDTNDEEQVQQFLQWNEQCSYEWCRRFKVPIASRFPLVEESRNDLPASAQQ</sequence>
<dbReference type="Pfam" id="PF01728">
    <property type="entry name" value="FtsJ"/>
    <property type="match status" value="1"/>
</dbReference>